<sequence length="2228" mass="254197">MDYKKDAIYTYWVQYTTKNEEASFRQFICGFVAIWEPKLNLKWVNTDICLPTTIDPEAGPSLSRLPDELLPAIAKFLYIAKDDSEKNGLSHQNIVETEYLIRCLIVISRNFYNIPLLTSCDYIKESTSVALHFIHKLTSTDHQYDEDTKSSLLSFCYSLCHFLECLYDPYQIWRCFDSSQMKDLDMSKLQYSPSMLHVEVVPFIFDCFETNLAVNYPLLASELLNVFGAIVCGSQHNALRGVSPPTCTLIMKVISDKNIPLVVKKTALRCFVTVTQVMIRFPPHQCQLDVCTQMECLRDTLKECTSFKINVPLVLSVIKAIGQSIELSGTNAEKIREYVVKCKFLEIILNILNKLEDDIEIDDVVKCVETVSLILRMSNEAKTQMLSINGYEKIFEFVGKQKNKSQPLLKAIISIATENTDKTLDQNLENAQMIVPLIEWLSSLDEIDQVWLASVIFNLCTTNLQSKCQSSAYKVIDSVCKCLENSNQLFQKTVHQLLKLIENLASHSISTSELKKIFLLLRDKDEPFPYITQVLGTLSEVAYSSYDFSCKVFFDIQKDEEGLIIDELKKWPGPMNGLTFHCWLRLDIVSFHNCSNTFGLASYRRQLLHLLTNSNTGLEIFIGSDWTLVVGMHTKKEFFTVTARDFRFVENRWYCIDVCYNPPKRPFGHNQVSIYIDGVQNISAPAKFTPLNDQFQKCSIGTFLAHVPKSIDIQPQMDRGILPSFITQVPNYLLMRGSGALDPYVKDFPPGMQDSLYGRSMCLKGQLGSICLFPEYFSSQQIKSIYDLGPNYSSLSTMDDSTCDILGLFNRSVIYFSPTAASSRVTALDLSQKNKTNARLTAAVYKCSPIQDVINMIGGLYVLFPILESQVLNENEHLGLLSLDQTNTELSVDLEDVSSLRSYSLDERLELHPIGLLLILIKNLMKGNVVGQEQLLRKNGIPILGELLTKVPSDKMDLQMLEALQLFMESLQDISNIQLLRAFYQHILFNFSIWCRCSFNVQIGVVKILYVLIKNDRKSFRKRFGVQYFLDTIRTYYTTCDVLSVNHTTVLRASLLDVIRFYILKEVTLPDVDTIIRYLITCRSETMIIELLDLLIKHLETESCKDQLFLLMYEPQTADILYCILIEKSISMLAKQKVLKILSVLLRTKYVYERQKSNLRLQNSNYGLYPGFISLLPDFQNLSMEVTLMMFDQVLLSESVCTYPAILSILHRLAYEDIEIKLEVARKLLAMIYMNPNAAKTFAKQPGWQDCVTRLLVHRLAEGKTSHNKDLMSFDDQDVQKNNKKILRWRSYPNILKAKHSSLKRWNSMFEFEANFSDNIINQNSISTLKNFTDAANFIENEIKGVAGSVSAVVVDNLQYASENLSSAVNTVGLVVSDNIQMASDNLVLAMNSVSGNIHSATSNLSLAVTSAYSIFKQKTTEIQEIGESAKERIKKYAMYSPQSGRNIIDEDKAQLMTKQLLVELGLDVDTYSISNRSISSSLEDISSIKCSVAPDNRSISSGIAMSDNTSLACEDAESSDHNGFDNINPWQEYANTKTENKEKDLCSLVENILFVVMWRGVNIHNKNCWKERGQVMACINMLSLNNMLYCSHLELKLHILEKAVEAVLSDLHDCGSTVECDHAKMENIGQLIGLVYDLVVLDPSPNFDKKCSVKLLDGCIKLIEQLSIFGDNQELNNKDIAMKTYGLLLSCSSSPNMEICAMATVKLHTILQTSNTTVIEVECYLLRSANGILQKALKDENMERYSFILPLIKTLITKLSEPLNISNSELPNLTEVLYSGNFYDRFLPYCSTEEWTVFIETKVSDLCKDYRRSMNAEITESMNTFWAECYELYKNALDTRNMLVAESRKSFQTVILEPYKNKKQEEESRIYLMENQKKAQRLLVRAKWRQIKGYLCGERGPWKSRDIEARLFSIFCSLLVSTVLKIMLYFNVILLLPALACMVYAETKPLKGLILNHCKFFKKPHVSHLSITTPLPVKSTTPVKFIPVEIASTTESTLYPPVPLLSEIQYPPYNQVQYPSQNPILYPPHQEGAYPSEHEWQYSPQQEGPYLPQPEEQYPIQSEVQYSPHQEAVYPPQYESQRLTQQETQQPSQQGQQPLEQDEQKSTQQNGQQPPQQGGQQPPQQGGQQPPQQEAQYPPQQEVQYHAPYYQGYPYNYRPSEFAYIQPQVGPIQKSIGSFNTQQFPYNQRFYYIRQPYSYGYYSSPYYYLPPALNVPQVPIRGSIKST</sequence>
<reference evidence="4" key="1">
    <citation type="submission" date="2025-08" db="UniProtKB">
        <authorList>
            <consortium name="RefSeq"/>
        </authorList>
    </citation>
    <scope>IDENTIFICATION</scope>
    <source>
        <tissue evidence="4">Whole body</tissue>
    </source>
</reference>
<evidence type="ECO:0000313" key="3">
    <source>
        <dbReference type="Proteomes" id="UP000694846"/>
    </source>
</evidence>
<dbReference type="InterPro" id="IPR031570">
    <property type="entry name" value="NBEA/BDCP_DUF4704"/>
</dbReference>
<feature type="domain" description="DUF4704" evidence="2">
    <location>
        <begin position="843"/>
        <end position="1256"/>
    </location>
</feature>
<dbReference type="GeneID" id="112687610"/>
<feature type="region of interest" description="Disordered" evidence="1">
    <location>
        <begin position="2081"/>
        <end position="2140"/>
    </location>
</feature>
<protein>
    <submittedName>
        <fullName evidence="4">Neurobeachin-like protein 1 isoform X2</fullName>
    </submittedName>
</protein>
<dbReference type="GO" id="GO:0005829">
    <property type="term" value="C:cytosol"/>
    <property type="evidence" value="ECO:0007669"/>
    <property type="project" value="TreeGrafter"/>
</dbReference>
<dbReference type="PANTHER" id="PTHR13743">
    <property type="entry name" value="BEIGE/BEACH-RELATED"/>
    <property type="match status" value="1"/>
</dbReference>
<dbReference type="InterPro" id="IPR011989">
    <property type="entry name" value="ARM-like"/>
</dbReference>
<dbReference type="RefSeq" id="XP_025416196.1">
    <property type="nucleotide sequence ID" value="XM_025560411.1"/>
</dbReference>
<dbReference type="Gene3D" id="1.25.10.10">
    <property type="entry name" value="Leucine-rich Repeat Variant"/>
    <property type="match status" value="1"/>
</dbReference>
<name>A0A8B8G0S7_9HEMI</name>
<dbReference type="Proteomes" id="UP000694846">
    <property type="component" value="Unplaced"/>
</dbReference>
<dbReference type="InterPro" id="IPR050865">
    <property type="entry name" value="BEACH_Domain"/>
</dbReference>
<proteinExistence type="predicted"/>
<dbReference type="InterPro" id="IPR016024">
    <property type="entry name" value="ARM-type_fold"/>
</dbReference>
<dbReference type="GO" id="GO:0019901">
    <property type="term" value="F:protein kinase binding"/>
    <property type="evidence" value="ECO:0007669"/>
    <property type="project" value="TreeGrafter"/>
</dbReference>
<dbReference type="Pfam" id="PF15787">
    <property type="entry name" value="DUF4704"/>
    <property type="match status" value="1"/>
</dbReference>
<accession>A0A8B8G0S7</accession>
<evidence type="ECO:0000313" key="4">
    <source>
        <dbReference type="RefSeq" id="XP_025416196.1"/>
    </source>
</evidence>
<dbReference type="GO" id="GO:0008104">
    <property type="term" value="P:intracellular protein localization"/>
    <property type="evidence" value="ECO:0007669"/>
    <property type="project" value="TreeGrafter"/>
</dbReference>
<dbReference type="Pfam" id="PF16057">
    <property type="entry name" value="DUF4800"/>
    <property type="match status" value="1"/>
</dbReference>
<dbReference type="PANTHER" id="PTHR13743:SF112">
    <property type="entry name" value="BEACH DOMAIN-CONTAINING PROTEIN"/>
    <property type="match status" value="1"/>
</dbReference>
<feature type="compositionally biased region" description="Low complexity" evidence="1">
    <location>
        <begin position="2109"/>
        <end position="2140"/>
    </location>
</feature>
<dbReference type="OrthoDB" id="26681at2759"/>
<feature type="compositionally biased region" description="Low complexity" evidence="1">
    <location>
        <begin position="2081"/>
        <end position="2100"/>
    </location>
</feature>
<evidence type="ECO:0000256" key="1">
    <source>
        <dbReference type="SAM" id="MobiDB-lite"/>
    </source>
</evidence>
<organism evidence="3 4">
    <name type="scientific">Sipha flava</name>
    <name type="common">yellow sugarcane aphid</name>
    <dbReference type="NCBI Taxonomy" id="143950"/>
    <lineage>
        <taxon>Eukaryota</taxon>
        <taxon>Metazoa</taxon>
        <taxon>Ecdysozoa</taxon>
        <taxon>Arthropoda</taxon>
        <taxon>Hexapoda</taxon>
        <taxon>Insecta</taxon>
        <taxon>Pterygota</taxon>
        <taxon>Neoptera</taxon>
        <taxon>Paraneoptera</taxon>
        <taxon>Hemiptera</taxon>
        <taxon>Sternorrhyncha</taxon>
        <taxon>Aphidomorpha</taxon>
        <taxon>Aphidoidea</taxon>
        <taxon>Aphididae</taxon>
        <taxon>Sipha</taxon>
    </lineage>
</organism>
<keyword evidence="3" id="KW-1185">Reference proteome</keyword>
<evidence type="ECO:0000259" key="2">
    <source>
        <dbReference type="Pfam" id="PF15787"/>
    </source>
</evidence>
<gene>
    <name evidence="4" type="primary">LOC112687610</name>
</gene>
<dbReference type="GO" id="GO:0016020">
    <property type="term" value="C:membrane"/>
    <property type="evidence" value="ECO:0007669"/>
    <property type="project" value="TreeGrafter"/>
</dbReference>
<dbReference type="InterPro" id="IPR013320">
    <property type="entry name" value="ConA-like_dom_sf"/>
</dbReference>
<dbReference type="SUPFAM" id="SSF49899">
    <property type="entry name" value="Concanavalin A-like lectins/glucanases"/>
    <property type="match status" value="1"/>
</dbReference>
<dbReference type="SUPFAM" id="SSF48371">
    <property type="entry name" value="ARM repeat"/>
    <property type="match status" value="1"/>
</dbReference>